<reference evidence="5" key="2">
    <citation type="submission" date="2016-05" db="EMBL/GenBank/DDBJ databases">
        <authorList>
            <person name="Naeem Raeece"/>
        </authorList>
    </citation>
    <scope>NUCLEOTIDE SEQUENCE [LARGE SCALE GENOMIC DNA]</scope>
</reference>
<proteinExistence type="predicted"/>
<accession>A0A1A8Z794</accession>
<organism evidence="3 6">
    <name type="scientific">Plasmodium ovale wallikeri</name>
    <dbReference type="NCBI Taxonomy" id="864142"/>
    <lineage>
        <taxon>Eukaryota</taxon>
        <taxon>Sar</taxon>
        <taxon>Alveolata</taxon>
        <taxon>Apicomplexa</taxon>
        <taxon>Aconoidasida</taxon>
        <taxon>Haemosporida</taxon>
        <taxon>Plasmodiidae</taxon>
        <taxon>Plasmodium</taxon>
        <taxon>Plasmodium (Plasmodium)</taxon>
    </lineage>
</organism>
<gene>
    <name evidence="3" type="ORF">POVWA1_040610</name>
    <name evidence="4" type="ORF">POVWA2_039370</name>
</gene>
<dbReference type="Proteomes" id="UP000078550">
    <property type="component" value="Unassembled WGS sequence"/>
</dbReference>
<keyword evidence="2" id="KW-0472">Membrane</keyword>
<evidence type="ECO:0000256" key="1">
    <source>
        <dbReference type="SAM" id="MobiDB-lite"/>
    </source>
</evidence>
<evidence type="ECO:0000313" key="4">
    <source>
        <dbReference type="EMBL" id="SBT40272.1"/>
    </source>
</evidence>
<feature type="transmembrane region" description="Helical" evidence="2">
    <location>
        <begin position="20"/>
        <end position="39"/>
    </location>
</feature>
<dbReference type="AlphaFoldDB" id="A0A1A8Z794"/>
<evidence type="ECO:0000313" key="3">
    <source>
        <dbReference type="EMBL" id="SBT39720.1"/>
    </source>
</evidence>
<dbReference type="EMBL" id="FLRD01000112">
    <property type="protein sequence ID" value="SBT39720.1"/>
    <property type="molecule type" value="Genomic_DNA"/>
</dbReference>
<dbReference type="EMBL" id="FLRE01000152">
    <property type="protein sequence ID" value="SBT40272.1"/>
    <property type="molecule type" value="Genomic_DNA"/>
</dbReference>
<protein>
    <submittedName>
        <fullName evidence="3">Uncharacterized protein</fullName>
    </submittedName>
</protein>
<evidence type="ECO:0000313" key="6">
    <source>
        <dbReference type="Proteomes" id="UP000078555"/>
    </source>
</evidence>
<feature type="compositionally biased region" description="Basic residues" evidence="1">
    <location>
        <begin position="75"/>
        <end position="88"/>
    </location>
</feature>
<keyword evidence="2" id="KW-0812">Transmembrane</keyword>
<keyword evidence="6" id="KW-1185">Reference proteome</keyword>
<keyword evidence="2" id="KW-1133">Transmembrane helix</keyword>
<dbReference type="Proteomes" id="UP000078555">
    <property type="component" value="Unassembled WGS sequence"/>
</dbReference>
<name>A0A1A8Z794_PLAOA</name>
<feature type="region of interest" description="Disordered" evidence="1">
    <location>
        <begin position="75"/>
        <end position="105"/>
    </location>
</feature>
<sequence length="105" mass="12103">MDHDAHAAEVKKNACSDFSPWYISQVAPYFCLFTLMRAFMERGETTKAKEVERYFMHNCGLRICEEVQTEKAKIKMTKKTGQRRGHKGGRCEGNSNFFRSYPPAA</sequence>
<reference evidence="3" key="1">
    <citation type="submission" date="2016-05" db="EMBL/GenBank/DDBJ databases">
        <authorList>
            <person name="Lavstsen T."/>
            <person name="Jespersen J.S."/>
        </authorList>
    </citation>
    <scope>NUCLEOTIDE SEQUENCE [LARGE SCALE GENOMIC DNA]</scope>
</reference>
<evidence type="ECO:0000313" key="5">
    <source>
        <dbReference type="Proteomes" id="UP000078550"/>
    </source>
</evidence>
<reference evidence="6" key="3">
    <citation type="submission" date="2016-05" db="EMBL/GenBank/DDBJ databases">
        <authorList>
            <person name="Naeem R."/>
        </authorList>
    </citation>
    <scope>NUCLEOTIDE SEQUENCE [LARGE SCALE GENOMIC DNA]</scope>
</reference>
<evidence type="ECO:0000256" key="2">
    <source>
        <dbReference type="SAM" id="Phobius"/>
    </source>
</evidence>